<evidence type="ECO:0000259" key="3">
    <source>
        <dbReference type="PROSITE" id="PS50871"/>
    </source>
</evidence>
<dbReference type="OMA" id="MEATIIY"/>
<proteinExistence type="predicted"/>
<dbReference type="Ensembl" id="ENSOANT00000048307.1">
    <property type="protein sequence ID" value="ENSOANP00000043041.1"/>
    <property type="gene ID" value="ENSOANG00000050098.1"/>
</dbReference>
<dbReference type="GeneTree" id="ENSGT00940000154317"/>
<keyword evidence="2" id="KW-0964">Secreted</keyword>
<dbReference type="PRINTS" id="PR00007">
    <property type="entry name" value="COMPLEMNTC1Q"/>
</dbReference>
<reference evidence="4" key="1">
    <citation type="submission" date="2025-08" db="UniProtKB">
        <authorList>
            <consortium name="Ensembl"/>
        </authorList>
    </citation>
    <scope>IDENTIFICATION</scope>
    <source>
        <strain evidence="4">Glennie</strain>
    </source>
</reference>
<dbReference type="Pfam" id="PF00386">
    <property type="entry name" value="C1q"/>
    <property type="match status" value="1"/>
</dbReference>
<organism evidence="4 5">
    <name type="scientific">Ornithorhynchus anatinus</name>
    <name type="common">Duckbill platypus</name>
    <dbReference type="NCBI Taxonomy" id="9258"/>
    <lineage>
        <taxon>Eukaryota</taxon>
        <taxon>Metazoa</taxon>
        <taxon>Chordata</taxon>
        <taxon>Craniata</taxon>
        <taxon>Vertebrata</taxon>
        <taxon>Euteleostomi</taxon>
        <taxon>Mammalia</taxon>
        <taxon>Monotremata</taxon>
        <taxon>Ornithorhynchidae</taxon>
        <taxon>Ornithorhynchus</taxon>
    </lineage>
</organism>
<dbReference type="Gene3D" id="2.60.120.40">
    <property type="match status" value="1"/>
</dbReference>
<dbReference type="Proteomes" id="UP000002279">
    <property type="component" value="Unplaced"/>
</dbReference>
<dbReference type="PROSITE" id="PS50871">
    <property type="entry name" value="C1Q"/>
    <property type="match status" value="1"/>
</dbReference>
<dbReference type="InterPro" id="IPR008983">
    <property type="entry name" value="Tumour_necrosis_fac-like_dom"/>
</dbReference>
<sequence length="147" mass="15279">MTGGSASAAPAPAAPAPAAPAFTAVVSGPFPGSGRPVRFDRTLYNGRGGYDPDTGVFTCPVAGVYYFAYHVHVEEGGGRVSLYKNHLPAGEEGDGPGPLQGGYADQASGGAVLRLRERDRVWLQVPAHRPDGLSVHSSFSGFLLRRA</sequence>
<dbReference type="InParanoid" id="A0A6I8NQ78"/>
<protein>
    <recommendedName>
        <fullName evidence="3">C1q domain-containing protein</fullName>
    </recommendedName>
</protein>
<dbReference type="InterPro" id="IPR050392">
    <property type="entry name" value="Collagen/C1q_domain"/>
</dbReference>
<reference evidence="4" key="2">
    <citation type="submission" date="2025-09" db="UniProtKB">
        <authorList>
            <consortium name="Ensembl"/>
        </authorList>
    </citation>
    <scope>IDENTIFICATION</scope>
    <source>
        <strain evidence="4">Glennie</strain>
    </source>
</reference>
<dbReference type="GO" id="GO:0005576">
    <property type="term" value="C:extracellular region"/>
    <property type="evidence" value="ECO:0007669"/>
    <property type="project" value="UniProtKB-SubCell"/>
</dbReference>
<evidence type="ECO:0000313" key="5">
    <source>
        <dbReference type="Proteomes" id="UP000002279"/>
    </source>
</evidence>
<feature type="domain" description="C1q" evidence="3">
    <location>
        <begin position="15"/>
        <end position="147"/>
    </location>
</feature>
<dbReference type="SUPFAM" id="SSF49842">
    <property type="entry name" value="TNF-like"/>
    <property type="match status" value="1"/>
</dbReference>
<dbReference type="PANTHER" id="PTHR15427">
    <property type="entry name" value="EMILIN ELASTIN MICROFIBRIL INTERFACE-LOCATED PROTEIN ELASTIN MICROFIBRIL INTERFACER"/>
    <property type="match status" value="1"/>
</dbReference>
<comment type="subcellular location">
    <subcellularLocation>
        <location evidence="1">Secreted</location>
    </subcellularLocation>
</comment>
<accession>A0A6I8NQ78</accession>
<dbReference type="AlphaFoldDB" id="A0A6I8NQ78"/>
<evidence type="ECO:0000256" key="1">
    <source>
        <dbReference type="ARBA" id="ARBA00004613"/>
    </source>
</evidence>
<dbReference type="PANTHER" id="PTHR15427:SF53">
    <property type="entry name" value="COLLAGEN TYPE VIII ALPHA 2 CHAIN"/>
    <property type="match status" value="1"/>
</dbReference>
<evidence type="ECO:0000313" key="4">
    <source>
        <dbReference type="Ensembl" id="ENSOANP00000043041.1"/>
    </source>
</evidence>
<evidence type="ECO:0000256" key="2">
    <source>
        <dbReference type="ARBA" id="ARBA00022525"/>
    </source>
</evidence>
<keyword evidence="5" id="KW-1185">Reference proteome</keyword>
<dbReference type="InterPro" id="IPR001073">
    <property type="entry name" value="C1q_dom"/>
</dbReference>
<dbReference type="Bgee" id="ENSOANG00000050098">
    <property type="expression patterns" value="Expressed in cerebellum and 1 other cell type or tissue"/>
</dbReference>
<name>A0A6I8NQ78_ORNAN</name>
<dbReference type="SMART" id="SM00110">
    <property type="entry name" value="C1Q"/>
    <property type="match status" value="1"/>
</dbReference>